<evidence type="ECO:0008006" key="4">
    <source>
        <dbReference type="Google" id="ProtNLM"/>
    </source>
</evidence>
<dbReference type="Pfam" id="PF13698">
    <property type="entry name" value="DUF4156"/>
    <property type="match status" value="1"/>
</dbReference>
<evidence type="ECO:0000313" key="2">
    <source>
        <dbReference type="EMBL" id="CAA0125586.1"/>
    </source>
</evidence>
<evidence type="ECO:0000256" key="1">
    <source>
        <dbReference type="SAM" id="SignalP"/>
    </source>
</evidence>
<proteinExistence type="predicted"/>
<dbReference type="Proteomes" id="UP000441399">
    <property type="component" value="Unassembled WGS sequence"/>
</dbReference>
<gene>
    <name evidence="2" type="ORF">OPDIPICF_03475</name>
</gene>
<sequence>MRKTLPILSLFLLTTGCATSSQPEVIVLQQNAEKIELVTFEPDRSKCKFTGDVQGTAKSTNVAEATTNSRNDMKNKALAAGANFVTIDTTTAANAKDYSGRNQVVLTGRGFSCKAL</sequence>
<name>A0A5S9QZM1_9GAMM</name>
<evidence type="ECO:0000313" key="3">
    <source>
        <dbReference type="Proteomes" id="UP000441399"/>
    </source>
</evidence>
<keyword evidence="3" id="KW-1185">Reference proteome</keyword>
<keyword evidence="1" id="KW-0732">Signal</keyword>
<feature type="signal peptide" evidence="1">
    <location>
        <begin position="1"/>
        <end position="20"/>
    </location>
</feature>
<dbReference type="EMBL" id="CACSIO010000062">
    <property type="protein sequence ID" value="CAA0125586.1"/>
    <property type="molecule type" value="Genomic_DNA"/>
</dbReference>
<dbReference type="PROSITE" id="PS51257">
    <property type="entry name" value="PROKAR_LIPOPROTEIN"/>
    <property type="match status" value="1"/>
</dbReference>
<organism evidence="2 3">
    <name type="scientific">BD1-7 clade bacterium</name>
    <dbReference type="NCBI Taxonomy" id="2029982"/>
    <lineage>
        <taxon>Bacteria</taxon>
        <taxon>Pseudomonadati</taxon>
        <taxon>Pseudomonadota</taxon>
        <taxon>Gammaproteobacteria</taxon>
        <taxon>Cellvibrionales</taxon>
        <taxon>Spongiibacteraceae</taxon>
        <taxon>BD1-7 clade</taxon>
    </lineage>
</organism>
<dbReference type="InterPro" id="IPR025294">
    <property type="entry name" value="DUF4156"/>
</dbReference>
<protein>
    <recommendedName>
        <fullName evidence="4">DUF4156 domain-containing protein</fullName>
    </recommendedName>
</protein>
<accession>A0A5S9QZM1</accession>
<dbReference type="AlphaFoldDB" id="A0A5S9QZM1"/>
<feature type="chain" id="PRO_5024944714" description="DUF4156 domain-containing protein" evidence="1">
    <location>
        <begin position="21"/>
        <end position="116"/>
    </location>
</feature>
<reference evidence="2 3" key="1">
    <citation type="submission" date="2019-11" db="EMBL/GenBank/DDBJ databases">
        <authorList>
            <person name="Holert J."/>
        </authorList>
    </citation>
    <scope>NUCLEOTIDE SEQUENCE [LARGE SCALE GENOMIC DNA]</scope>
    <source>
        <strain evidence="2">SB11_3</strain>
    </source>
</reference>